<reference evidence="2" key="1">
    <citation type="submission" date="2018-01" db="EMBL/GenBank/DDBJ databases">
        <title>An insight into the sialome of Amazonian anophelines.</title>
        <authorList>
            <person name="Ribeiro J.M."/>
            <person name="Scarpassa V."/>
            <person name="Calvo E."/>
        </authorList>
    </citation>
    <scope>NUCLEOTIDE SEQUENCE</scope>
</reference>
<evidence type="ECO:0000256" key="1">
    <source>
        <dbReference type="SAM" id="Phobius"/>
    </source>
</evidence>
<sequence>MVVNEFWSLFSLSLSLLLFSSLQLYTNFGCLLLVNQTNSILPNPKAPIVGTIILSSFALSVPLTTALSST</sequence>
<dbReference type="EMBL" id="GGFL01010092">
    <property type="protein sequence ID" value="MBW74270.1"/>
    <property type="molecule type" value="Transcribed_RNA"/>
</dbReference>
<accession>A0A2M4D9M2</accession>
<dbReference type="AlphaFoldDB" id="A0A2M4D9M2"/>
<feature type="transmembrane region" description="Helical" evidence="1">
    <location>
        <begin position="6"/>
        <end position="34"/>
    </location>
</feature>
<name>A0A2M4D9M2_ANODA</name>
<evidence type="ECO:0000313" key="2">
    <source>
        <dbReference type="EMBL" id="MBW74270.1"/>
    </source>
</evidence>
<proteinExistence type="predicted"/>
<keyword evidence="1" id="KW-0472">Membrane</keyword>
<feature type="transmembrane region" description="Helical" evidence="1">
    <location>
        <begin position="46"/>
        <end position="67"/>
    </location>
</feature>
<organism evidence="2">
    <name type="scientific">Anopheles darlingi</name>
    <name type="common">Mosquito</name>
    <dbReference type="NCBI Taxonomy" id="43151"/>
    <lineage>
        <taxon>Eukaryota</taxon>
        <taxon>Metazoa</taxon>
        <taxon>Ecdysozoa</taxon>
        <taxon>Arthropoda</taxon>
        <taxon>Hexapoda</taxon>
        <taxon>Insecta</taxon>
        <taxon>Pterygota</taxon>
        <taxon>Neoptera</taxon>
        <taxon>Endopterygota</taxon>
        <taxon>Diptera</taxon>
        <taxon>Nematocera</taxon>
        <taxon>Culicoidea</taxon>
        <taxon>Culicidae</taxon>
        <taxon>Anophelinae</taxon>
        <taxon>Anopheles</taxon>
    </lineage>
</organism>
<keyword evidence="1" id="KW-0812">Transmembrane</keyword>
<keyword evidence="1" id="KW-1133">Transmembrane helix</keyword>
<protein>
    <submittedName>
        <fullName evidence="2">Uncharacterized protein</fullName>
    </submittedName>
</protein>